<proteinExistence type="predicted"/>
<organism evidence="1">
    <name type="scientific">Anguilla anguilla</name>
    <name type="common">European freshwater eel</name>
    <name type="synonym">Muraena anguilla</name>
    <dbReference type="NCBI Taxonomy" id="7936"/>
    <lineage>
        <taxon>Eukaryota</taxon>
        <taxon>Metazoa</taxon>
        <taxon>Chordata</taxon>
        <taxon>Craniata</taxon>
        <taxon>Vertebrata</taxon>
        <taxon>Euteleostomi</taxon>
        <taxon>Actinopterygii</taxon>
        <taxon>Neopterygii</taxon>
        <taxon>Teleostei</taxon>
        <taxon>Anguilliformes</taxon>
        <taxon>Anguillidae</taxon>
        <taxon>Anguilla</taxon>
    </lineage>
</organism>
<dbReference type="EMBL" id="GBXM01022263">
    <property type="protein sequence ID" value="JAH86314.1"/>
    <property type="molecule type" value="Transcribed_RNA"/>
</dbReference>
<sequence length="44" mass="4984">MPYVCMVLFLRTIKLLFSRRGPSDLLIASEIDGQQAHSGKTRHP</sequence>
<reference evidence="1" key="1">
    <citation type="submission" date="2014-11" db="EMBL/GenBank/DDBJ databases">
        <authorList>
            <person name="Amaro Gonzalez C."/>
        </authorList>
    </citation>
    <scope>NUCLEOTIDE SEQUENCE</scope>
</reference>
<reference evidence="1" key="2">
    <citation type="journal article" date="2015" name="Fish Shellfish Immunol.">
        <title>Early steps in the European eel (Anguilla anguilla)-Vibrio vulnificus interaction in the gills: Role of the RtxA13 toxin.</title>
        <authorList>
            <person name="Callol A."/>
            <person name="Pajuelo D."/>
            <person name="Ebbesson L."/>
            <person name="Teles M."/>
            <person name="MacKenzie S."/>
            <person name="Amaro C."/>
        </authorList>
    </citation>
    <scope>NUCLEOTIDE SEQUENCE</scope>
</reference>
<evidence type="ECO:0000313" key="1">
    <source>
        <dbReference type="EMBL" id="JAH86314.1"/>
    </source>
</evidence>
<accession>A0A0E9W7G6</accession>
<dbReference type="AlphaFoldDB" id="A0A0E9W7G6"/>
<name>A0A0E9W7G6_ANGAN</name>
<protein>
    <submittedName>
        <fullName evidence="1">Uncharacterized protein</fullName>
    </submittedName>
</protein>